<evidence type="ECO:0000313" key="14">
    <source>
        <dbReference type="EMBL" id="KAK86627.1"/>
    </source>
</evidence>
<dbReference type="EC" id="2.7.13.3" evidence="3"/>
<comment type="caution">
    <text evidence="14">The sequence shown here is derived from an EMBL/GenBank/DDBJ whole genome shotgun (WGS) entry which is preliminary data.</text>
</comment>
<dbReference type="PRINTS" id="PR00344">
    <property type="entry name" value="BCTRLSENSOR"/>
</dbReference>
<dbReference type="InterPro" id="IPR004358">
    <property type="entry name" value="Sig_transdc_His_kin-like_C"/>
</dbReference>
<evidence type="ECO:0000256" key="7">
    <source>
        <dbReference type="ARBA" id="ARBA00022777"/>
    </source>
</evidence>
<dbReference type="CDD" id="cd00075">
    <property type="entry name" value="HATPase"/>
    <property type="match status" value="1"/>
</dbReference>
<dbReference type="SUPFAM" id="SSF47384">
    <property type="entry name" value="Homodimeric domain of signal transducing histidine kinase"/>
    <property type="match status" value="1"/>
</dbReference>
<evidence type="ECO:0000256" key="4">
    <source>
        <dbReference type="ARBA" id="ARBA00022553"/>
    </source>
</evidence>
<evidence type="ECO:0000313" key="15">
    <source>
        <dbReference type="Proteomes" id="UP000026682"/>
    </source>
</evidence>
<evidence type="ECO:0000256" key="8">
    <source>
        <dbReference type="ARBA" id="ARBA00022989"/>
    </source>
</evidence>
<sequence>MATDSRLSRHLVLTYLCLSVAIGAVLSVLSWWTVVKLEEHLQRIDMGMAVERVRGDFLAGKEIGRADRFFHGEPGSAAFPEWLRGIPAGFHKLQQAGRIWHAMADDHGGTRYVLLRDYTEYEHSQVRSHWVTVAALAASLLAAFGLGALASRRFVRPLLTLAEQVGLRPELPPRTRLAQAYPPNEIGQLAQAFDETYNQLEQALERERLFTADVSHELRTPLMVISSSAEVLDDTPDLPRAVRVQTVRIRKAATEMQQHLQTHLMLARGASSAKGFAQASAQEVVEEECQRWLPRAEALGLRLQCRRSPGQTMQWPAALLHVVVSNLIRNALQHAKGATWIHVSADDDRITVEDDGQGIAAQTQAELFTPFVSGPESTRENMGLGLSLVQRICQHQGWRIELDGSPGHGCRFHIWLSPSS</sequence>
<dbReference type="InterPro" id="IPR003660">
    <property type="entry name" value="HAMP_dom"/>
</dbReference>
<keyword evidence="5" id="KW-0808">Transferase</keyword>
<feature type="domain" description="HAMP" evidence="13">
    <location>
        <begin position="152"/>
        <end position="205"/>
    </location>
</feature>
<dbReference type="Gene3D" id="1.10.287.130">
    <property type="match status" value="1"/>
</dbReference>
<dbReference type="CDD" id="cd00082">
    <property type="entry name" value="HisKA"/>
    <property type="match status" value="1"/>
</dbReference>
<dbReference type="RefSeq" id="WP_005015559.1">
    <property type="nucleotide sequence ID" value="NZ_JFZZ01000148.1"/>
</dbReference>
<evidence type="ECO:0000256" key="9">
    <source>
        <dbReference type="ARBA" id="ARBA00023012"/>
    </source>
</evidence>
<evidence type="ECO:0000256" key="11">
    <source>
        <dbReference type="SAM" id="Phobius"/>
    </source>
</evidence>
<dbReference type="PROSITE" id="PS50109">
    <property type="entry name" value="HIS_KIN"/>
    <property type="match status" value="1"/>
</dbReference>
<evidence type="ECO:0000256" key="3">
    <source>
        <dbReference type="ARBA" id="ARBA00012438"/>
    </source>
</evidence>
<dbReference type="InterPro" id="IPR050428">
    <property type="entry name" value="TCS_sensor_his_kinase"/>
</dbReference>
<dbReference type="InterPro" id="IPR003661">
    <property type="entry name" value="HisK_dim/P_dom"/>
</dbReference>
<organism evidence="14 15">
    <name type="scientific">Bordetella holmesii CDC-H585-BH</name>
    <dbReference type="NCBI Taxonomy" id="1331206"/>
    <lineage>
        <taxon>Bacteria</taxon>
        <taxon>Pseudomonadati</taxon>
        <taxon>Pseudomonadota</taxon>
        <taxon>Betaproteobacteria</taxon>
        <taxon>Burkholderiales</taxon>
        <taxon>Alcaligenaceae</taxon>
        <taxon>Bordetella</taxon>
    </lineage>
</organism>
<keyword evidence="9" id="KW-0902">Two-component regulatory system</keyword>
<dbReference type="EMBL" id="JFZZ01000148">
    <property type="protein sequence ID" value="KAK86627.1"/>
    <property type="molecule type" value="Genomic_DNA"/>
</dbReference>
<dbReference type="GO" id="GO:0005886">
    <property type="term" value="C:plasma membrane"/>
    <property type="evidence" value="ECO:0007669"/>
    <property type="project" value="TreeGrafter"/>
</dbReference>
<evidence type="ECO:0000259" key="13">
    <source>
        <dbReference type="PROSITE" id="PS50885"/>
    </source>
</evidence>
<dbReference type="Pfam" id="PF00512">
    <property type="entry name" value="HisKA"/>
    <property type="match status" value="1"/>
</dbReference>
<dbReference type="SMART" id="SM00388">
    <property type="entry name" value="HisKA"/>
    <property type="match status" value="1"/>
</dbReference>
<reference evidence="14 15" key="1">
    <citation type="submission" date="2014-03" db="EMBL/GenBank/DDBJ databases">
        <title>Genome sequence of Bordetella holmseii.</title>
        <authorList>
            <person name="Harvill E."/>
            <person name="Goodfield L.L."/>
            <person name="Ivanov Y."/>
            <person name="Meyer J.A."/>
            <person name="Newth C."/>
            <person name="Cassiday P."/>
            <person name="Tondella M.L."/>
            <person name="Liao P."/>
            <person name="Zimmerman J."/>
            <person name="Meert K."/>
            <person name="Wessel D."/>
            <person name="Berger J."/>
            <person name="Dean J.M."/>
            <person name="Holubkov R."/>
            <person name="Burr J."/>
            <person name="Liu T."/>
            <person name="Brinkac L.M."/>
            <person name="Sanka R."/>
            <person name="Kim M."/>
            <person name="Losada L."/>
        </authorList>
    </citation>
    <scope>NUCLEOTIDE SEQUENCE [LARGE SCALE GENOMIC DNA]</scope>
    <source>
        <strain evidence="14 15">CDC-H585-BH</strain>
    </source>
</reference>
<evidence type="ECO:0000256" key="5">
    <source>
        <dbReference type="ARBA" id="ARBA00022679"/>
    </source>
</evidence>
<keyword evidence="8 11" id="KW-1133">Transmembrane helix</keyword>
<dbReference type="STRING" id="35814.BBB42_14145"/>
<keyword evidence="4" id="KW-0597">Phosphoprotein</keyword>
<dbReference type="Proteomes" id="UP000026682">
    <property type="component" value="Unassembled WGS sequence"/>
</dbReference>
<dbReference type="InterPro" id="IPR003594">
    <property type="entry name" value="HATPase_dom"/>
</dbReference>
<dbReference type="InterPro" id="IPR036890">
    <property type="entry name" value="HATPase_C_sf"/>
</dbReference>
<dbReference type="PATRIC" id="fig|1331206.3.peg.3619"/>
<evidence type="ECO:0000256" key="6">
    <source>
        <dbReference type="ARBA" id="ARBA00022692"/>
    </source>
</evidence>
<dbReference type="GeneID" id="93119036"/>
<dbReference type="Gene3D" id="6.10.340.10">
    <property type="match status" value="1"/>
</dbReference>
<comment type="catalytic activity">
    <reaction evidence="1">
        <text>ATP + protein L-histidine = ADP + protein N-phospho-L-histidine.</text>
        <dbReference type="EC" id="2.7.13.3"/>
    </reaction>
</comment>
<dbReference type="PROSITE" id="PS50885">
    <property type="entry name" value="HAMP"/>
    <property type="match status" value="1"/>
</dbReference>
<dbReference type="SMART" id="SM00387">
    <property type="entry name" value="HATPase_c"/>
    <property type="match status" value="1"/>
</dbReference>
<accession>A0A158LZ76</accession>
<dbReference type="PANTHER" id="PTHR45436:SF16">
    <property type="entry name" value="HISTIDINE KINASE"/>
    <property type="match status" value="1"/>
</dbReference>
<evidence type="ECO:0000259" key="12">
    <source>
        <dbReference type="PROSITE" id="PS50109"/>
    </source>
</evidence>
<name>A0A158LZ76_9BORD</name>
<evidence type="ECO:0000256" key="1">
    <source>
        <dbReference type="ARBA" id="ARBA00000085"/>
    </source>
</evidence>
<proteinExistence type="predicted"/>
<feature type="transmembrane region" description="Helical" evidence="11">
    <location>
        <begin position="12"/>
        <end position="32"/>
    </location>
</feature>
<dbReference type="PANTHER" id="PTHR45436">
    <property type="entry name" value="SENSOR HISTIDINE KINASE YKOH"/>
    <property type="match status" value="1"/>
</dbReference>
<dbReference type="SUPFAM" id="SSF55874">
    <property type="entry name" value="ATPase domain of HSP90 chaperone/DNA topoisomerase II/histidine kinase"/>
    <property type="match status" value="1"/>
</dbReference>
<keyword evidence="7" id="KW-0418">Kinase</keyword>
<dbReference type="InterPro" id="IPR005467">
    <property type="entry name" value="His_kinase_dom"/>
</dbReference>
<feature type="domain" description="Histidine kinase" evidence="12">
    <location>
        <begin position="213"/>
        <end position="420"/>
    </location>
</feature>
<protein>
    <recommendedName>
        <fullName evidence="3">histidine kinase</fullName>
        <ecNumber evidence="3">2.7.13.3</ecNumber>
    </recommendedName>
</protein>
<dbReference type="GO" id="GO:0000155">
    <property type="term" value="F:phosphorelay sensor kinase activity"/>
    <property type="evidence" value="ECO:0007669"/>
    <property type="project" value="InterPro"/>
</dbReference>
<evidence type="ECO:0000256" key="10">
    <source>
        <dbReference type="ARBA" id="ARBA00023136"/>
    </source>
</evidence>
<comment type="subcellular location">
    <subcellularLocation>
        <location evidence="2">Membrane</location>
    </subcellularLocation>
</comment>
<dbReference type="Gene3D" id="3.30.565.10">
    <property type="entry name" value="Histidine kinase-like ATPase, C-terminal domain"/>
    <property type="match status" value="1"/>
</dbReference>
<evidence type="ECO:0000256" key="2">
    <source>
        <dbReference type="ARBA" id="ARBA00004370"/>
    </source>
</evidence>
<dbReference type="InterPro" id="IPR036097">
    <property type="entry name" value="HisK_dim/P_sf"/>
</dbReference>
<dbReference type="Pfam" id="PF02518">
    <property type="entry name" value="HATPase_c"/>
    <property type="match status" value="1"/>
</dbReference>
<keyword evidence="6 11" id="KW-0812">Transmembrane</keyword>
<keyword evidence="10 11" id="KW-0472">Membrane</keyword>
<dbReference type="AlphaFoldDB" id="A0A158LZ76"/>
<gene>
    <name evidence="14" type="ORF">L497_2212</name>
</gene>